<dbReference type="PANTHER" id="PTHR20275:SF0">
    <property type="entry name" value="NAD KINASE"/>
    <property type="match status" value="1"/>
</dbReference>
<keyword evidence="1" id="KW-0808">Transferase</keyword>
<organism evidence="5">
    <name type="scientific">Siphoviridae sp. ctYaH2</name>
    <dbReference type="NCBI Taxonomy" id="2825549"/>
    <lineage>
        <taxon>Viruses</taxon>
        <taxon>Duplodnaviria</taxon>
        <taxon>Heunggongvirae</taxon>
        <taxon>Uroviricota</taxon>
        <taxon>Caudoviricetes</taxon>
    </lineage>
</organism>
<protein>
    <submittedName>
        <fullName evidence="5">Inorganic polyphosphate/ATP-NAD kinase</fullName>
    </submittedName>
</protein>
<dbReference type="Gene3D" id="3.40.50.10330">
    <property type="entry name" value="Probable inorganic polyphosphate/atp-NAD kinase, domain 1"/>
    <property type="match status" value="1"/>
</dbReference>
<reference evidence="5" key="1">
    <citation type="journal article" date="2021" name="Proc. Natl. Acad. Sci. U.S.A.">
        <title>A Catalog of Tens of Thousands of Viruses from Human Metagenomes Reveals Hidden Associations with Chronic Diseases.</title>
        <authorList>
            <person name="Tisza M.J."/>
            <person name="Buck C.B."/>
        </authorList>
    </citation>
    <scope>NUCLEOTIDE SEQUENCE</scope>
    <source>
        <strain evidence="5">CtYaH2</strain>
    </source>
</reference>
<evidence type="ECO:0000256" key="4">
    <source>
        <dbReference type="ARBA" id="ARBA00023027"/>
    </source>
</evidence>
<evidence type="ECO:0000313" key="5">
    <source>
        <dbReference type="EMBL" id="DAG01846.1"/>
    </source>
</evidence>
<sequence length="309" mass="34640">MSFLPLPKILSFLLKMKIAIYIRQYSEENEAILNELFTLLLPSDKVFIEREILSDLNDRSEQFLKAKSFASFEDLNSSYDVMLTIGGDGTLLKGVTYVRNLQIPILGINAGRLGFLANAHKDDLKNVLTQLRERNYKVVERSVIEAVYADTGEPVAPVNFALNEITFTRKDTASMITIDTELNGDFLSSYWADGLIISTPTGSTGYSLSCGGPVILPTAKNFVITPIAPHNLNARPLVIPEDTEVKLTVSGREKKFLMSLDSHIKPIANKHSIIVRKAPFVVKMIRLDGDSFINTLRYKLLWGEDRRNK</sequence>
<dbReference type="InterPro" id="IPR017437">
    <property type="entry name" value="ATP-NAD_kinase_PpnK-typ_C"/>
</dbReference>
<evidence type="ECO:0000256" key="3">
    <source>
        <dbReference type="ARBA" id="ARBA00022857"/>
    </source>
</evidence>
<proteinExistence type="inferred from homology"/>
<dbReference type="GO" id="GO:0019674">
    <property type="term" value="P:NAD+ metabolic process"/>
    <property type="evidence" value="ECO:0007669"/>
    <property type="project" value="InterPro"/>
</dbReference>
<keyword evidence="4" id="KW-0520">NAD</keyword>
<dbReference type="EMBL" id="BK016199">
    <property type="protein sequence ID" value="DAG01846.1"/>
    <property type="molecule type" value="Genomic_DNA"/>
</dbReference>
<dbReference type="Gene3D" id="2.60.200.30">
    <property type="entry name" value="Probable inorganic polyphosphate/atp-NAD kinase, domain 2"/>
    <property type="match status" value="1"/>
</dbReference>
<dbReference type="InterPro" id="IPR016064">
    <property type="entry name" value="NAD/diacylglycerol_kinase_sf"/>
</dbReference>
<dbReference type="GO" id="GO:0003951">
    <property type="term" value="F:NAD+ kinase activity"/>
    <property type="evidence" value="ECO:0007669"/>
    <property type="project" value="InterPro"/>
</dbReference>
<accession>A0A8S5V565</accession>
<dbReference type="InterPro" id="IPR002504">
    <property type="entry name" value="NADK"/>
</dbReference>
<dbReference type="NCBIfam" id="NF002521">
    <property type="entry name" value="PRK01911.1"/>
    <property type="match status" value="1"/>
</dbReference>
<dbReference type="HAMAP" id="MF_00361">
    <property type="entry name" value="NAD_kinase"/>
    <property type="match status" value="1"/>
</dbReference>
<dbReference type="SUPFAM" id="SSF111331">
    <property type="entry name" value="NAD kinase/diacylglycerol kinase-like"/>
    <property type="match status" value="1"/>
</dbReference>
<dbReference type="GO" id="GO:0006741">
    <property type="term" value="P:NADP+ biosynthetic process"/>
    <property type="evidence" value="ECO:0007669"/>
    <property type="project" value="InterPro"/>
</dbReference>
<keyword evidence="2 5" id="KW-0418">Kinase</keyword>
<name>A0A8S5V565_9CAUD</name>
<evidence type="ECO:0000256" key="1">
    <source>
        <dbReference type="ARBA" id="ARBA00022679"/>
    </source>
</evidence>
<dbReference type="Pfam" id="PF01513">
    <property type="entry name" value="NAD_kinase"/>
    <property type="match status" value="1"/>
</dbReference>
<dbReference type="InterPro" id="IPR017438">
    <property type="entry name" value="ATP-NAD_kinase_N"/>
</dbReference>
<keyword evidence="3" id="KW-0521">NADP</keyword>
<dbReference type="Pfam" id="PF20143">
    <property type="entry name" value="NAD_kinase_C"/>
    <property type="match status" value="1"/>
</dbReference>
<dbReference type="PANTHER" id="PTHR20275">
    <property type="entry name" value="NAD KINASE"/>
    <property type="match status" value="1"/>
</dbReference>
<evidence type="ECO:0000256" key="2">
    <source>
        <dbReference type="ARBA" id="ARBA00022777"/>
    </source>
</evidence>